<dbReference type="Proteomes" id="UP001589753">
    <property type="component" value="Unassembled WGS sequence"/>
</dbReference>
<accession>A0ABV5LL77</accession>
<reference evidence="2 3" key="1">
    <citation type="submission" date="2024-09" db="EMBL/GenBank/DDBJ databases">
        <authorList>
            <person name="Sun Q."/>
            <person name="Mori K."/>
        </authorList>
    </citation>
    <scope>NUCLEOTIDE SEQUENCE [LARGE SCALE GENOMIC DNA]</scope>
    <source>
        <strain evidence="2 3">JCM 9767</strain>
    </source>
</reference>
<protein>
    <submittedName>
        <fullName evidence="2">Uncharacterized protein</fullName>
    </submittedName>
</protein>
<proteinExistence type="predicted"/>
<evidence type="ECO:0000256" key="1">
    <source>
        <dbReference type="SAM" id="MobiDB-lite"/>
    </source>
</evidence>
<evidence type="ECO:0000313" key="3">
    <source>
        <dbReference type="Proteomes" id="UP001589753"/>
    </source>
</evidence>
<name>A0ABV5LL77_9ACTN</name>
<evidence type="ECO:0000313" key="2">
    <source>
        <dbReference type="EMBL" id="MFB9352301.1"/>
    </source>
</evidence>
<gene>
    <name evidence="2" type="ORF">ACFFUA_33660</name>
</gene>
<organism evidence="2 3">
    <name type="scientific">Streptomyces heliomycini</name>
    <dbReference type="NCBI Taxonomy" id="284032"/>
    <lineage>
        <taxon>Bacteria</taxon>
        <taxon>Bacillati</taxon>
        <taxon>Actinomycetota</taxon>
        <taxon>Actinomycetes</taxon>
        <taxon>Kitasatosporales</taxon>
        <taxon>Streptomycetaceae</taxon>
        <taxon>Streptomyces</taxon>
    </lineage>
</organism>
<dbReference type="RefSeq" id="WP_380957216.1">
    <property type="nucleotide sequence ID" value="NZ_JBHMDI010000170.1"/>
</dbReference>
<sequence length="87" mass="9238">MHDPADAANGENPPPGEQRPDSSGIRCTPGPGIPRTVRTEPVIRYRVGSRRRVREPDAARVKAAHGALVRDASRARPAGRPATEGAP</sequence>
<keyword evidence="3" id="KW-1185">Reference proteome</keyword>
<dbReference type="EMBL" id="JBHMDI010000170">
    <property type="protein sequence ID" value="MFB9352301.1"/>
    <property type="molecule type" value="Genomic_DNA"/>
</dbReference>
<feature type="region of interest" description="Disordered" evidence="1">
    <location>
        <begin position="1"/>
        <end position="87"/>
    </location>
</feature>
<comment type="caution">
    <text evidence="2">The sequence shown here is derived from an EMBL/GenBank/DDBJ whole genome shotgun (WGS) entry which is preliminary data.</text>
</comment>